<dbReference type="EMBL" id="AVOT02008661">
    <property type="protein sequence ID" value="MBW0486446.1"/>
    <property type="molecule type" value="Genomic_DNA"/>
</dbReference>
<proteinExistence type="predicted"/>
<name>A0A9Q3H085_9BASI</name>
<evidence type="ECO:0000256" key="1">
    <source>
        <dbReference type="SAM" id="MobiDB-lite"/>
    </source>
</evidence>
<dbReference type="Proteomes" id="UP000765509">
    <property type="component" value="Unassembled WGS sequence"/>
</dbReference>
<sequence length="177" mass="20174">MKSPASLSSLQSSFPPASPRTFTSRHILTSKMGSSPVPQPTMSPALTSHQLQAVASTSQRRKYHSPLPFHTAQVFENWEHWPIRVTRADPNVVNNSQDSVEILFKRVDRNSRVVNVHSNDMMVPINASEEISAKFSWHEDELINEFQRTFDEIGKDNRFFGFFCVWLSSIPTLIDTK</sequence>
<evidence type="ECO:0000313" key="3">
    <source>
        <dbReference type="Proteomes" id="UP000765509"/>
    </source>
</evidence>
<comment type="caution">
    <text evidence="2">The sequence shown here is derived from an EMBL/GenBank/DDBJ whole genome shotgun (WGS) entry which is preliminary data.</text>
</comment>
<gene>
    <name evidence="2" type="ORF">O181_026161</name>
</gene>
<accession>A0A9Q3H085</accession>
<dbReference type="AlphaFoldDB" id="A0A9Q3H085"/>
<keyword evidence="3" id="KW-1185">Reference proteome</keyword>
<reference evidence="2" key="1">
    <citation type="submission" date="2021-03" db="EMBL/GenBank/DDBJ databases">
        <title>Draft genome sequence of rust myrtle Austropuccinia psidii MF-1, a brazilian biotype.</title>
        <authorList>
            <person name="Quecine M.C."/>
            <person name="Pachon D.M.R."/>
            <person name="Bonatelli M.L."/>
            <person name="Correr F.H."/>
            <person name="Franceschini L.M."/>
            <person name="Leite T.F."/>
            <person name="Margarido G.R.A."/>
            <person name="Almeida C.A."/>
            <person name="Ferrarezi J.A."/>
            <person name="Labate C.A."/>
        </authorList>
    </citation>
    <scope>NUCLEOTIDE SEQUENCE</scope>
    <source>
        <strain evidence="2">MF-1</strain>
    </source>
</reference>
<feature type="compositionally biased region" description="Low complexity" evidence="1">
    <location>
        <begin position="1"/>
        <end position="15"/>
    </location>
</feature>
<feature type="region of interest" description="Disordered" evidence="1">
    <location>
        <begin position="1"/>
        <end position="21"/>
    </location>
</feature>
<organism evidence="2 3">
    <name type="scientific">Austropuccinia psidii MF-1</name>
    <dbReference type="NCBI Taxonomy" id="1389203"/>
    <lineage>
        <taxon>Eukaryota</taxon>
        <taxon>Fungi</taxon>
        <taxon>Dikarya</taxon>
        <taxon>Basidiomycota</taxon>
        <taxon>Pucciniomycotina</taxon>
        <taxon>Pucciniomycetes</taxon>
        <taxon>Pucciniales</taxon>
        <taxon>Sphaerophragmiaceae</taxon>
        <taxon>Austropuccinia</taxon>
    </lineage>
</organism>
<evidence type="ECO:0000313" key="2">
    <source>
        <dbReference type="EMBL" id="MBW0486446.1"/>
    </source>
</evidence>
<protein>
    <submittedName>
        <fullName evidence="2">Uncharacterized protein</fullName>
    </submittedName>
</protein>